<feature type="compositionally biased region" description="Basic and acidic residues" evidence="1">
    <location>
        <begin position="45"/>
        <end position="55"/>
    </location>
</feature>
<comment type="caution">
    <text evidence="2">The sequence shown here is derived from an EMBL/GenBank/DDBJ whole genome shotgun (WGS) entry which is preliminary data.</text>
</comment>
<reference evidence="2" key="1">
    <citation type="journal article" date="2014" name="Int. J. Syst. Evol. Microbiol.">
        <title>Complete genome sequence of Corynebacterium casei LMG S-19264T (=DSM 44701T), isolated from a smear-ripened cheese.</title>
        <authorList>
            <consortium name="US DOE Joint Genome Institute (JGI-PGF)"/>
            <person name="Walter F."/>
            <person name="Albersmeier A."/>
            <person name="Kalinowski J."/>
            <person name="Ruckert C."/>
        </authorList>
    </citation>
    <scope>NUCLEOTIDE SEQUENCE</scope>
    <source>
        <strain evidence="2">JCM 4714</strain>
    </source>
</reference>
<evidence type="ECO:0000313" key="3">
    <source>
        <dbReference type="Proteomes" id="UP000655443"/>
    </source>
</evidence>
<proteinExistence type="predicted"/>
<keyword evidence="3" id="KW-1185">Reference proteome</keyword>
<gene>
    <name evidence="2" type="ORF">GCM10010339_68980</name>
</gene>
<feature type="region of interest" description="Disordered" evidence="1">
    <location>
        <begin position="1"/>
        <end position="25"/>
    </location>
</feature>
<evidence type="ECO:0000313" key="2">
    <source>
        <dbReference type="EMBL" id="GHE10985.1"/>
    </source>
</evidence>
<dbReference type="AlphaFoldDB" id="A0A919D7K5"/>
<dbReference type="InterPro" id="IPR053977">
    <property type="entry name" value="Rv2466c-like"/>
</dbReference>
<accession>A0A919D7K5</accession>
<name>A0A919D7K5_9ACTN</name>
<dbReference type="EMBL" id="BMVG01000026">
    <property type="protein sequence ID" value="GHE10985.1"/>
    <property type="molecule type" value="Genomic_DNA"/>
</dbReference>
<reference evidence="2" key="2">
    <citation type="submission" date="2020-09" db="EMBL/GenBank/DDBJ databases">
        <authorList>
            <person name="Sun Q."/>
            <person name="Ohkuma M."/>
        </authorList>
    </citation>
    <scope>NUCLEOTIDE SEQUENCE</scope>
    <source>
        <strain evidence="2">JCM 4714</strain>
    </source>
</reference>
<organism evidence="2 3">
    <name type="scientific">Streptomyces alanosinicus</name>
    <dbReference type="NCBI Taxonomy" id="68171"/>
    <lineage>
        <taxon>Bacteria</taxon>
        <taxon>Bacillati</taxon>
        <taxon>Actinomycetota</taxon>
        <taxon>Actinomycetes</taxon>
        <taxon>Kitasatosporales</taxon>
        <taxon>Streptomycetaceae</taxon>
        <taxon>Streptomyces</taxon>
    </lineage>
</organism>
<protein>
    <submittedName>
        <fullName evidence="2">Uncharacterized protein</fullName>
    </submittedName>
</protein>
<dbReference type="Pfam" id="PF22234">
    <property type="entry name" value="Rv2466c-like"/>
    <property type="match status" value="1"/>
</dbReference>
<evidence type="ECO:0000256" key="1">
    <source>
        <dbReference type="SAM" id="MobiDB-lite"/>
    </source>
</evidence>
<feature type="region of interest" description="Disordered" evidence="1">
    <location>
        <begin position="44"/>
        <end position="84"/>
    </location>
</feature>
<dbReference type="Gene3D" id="3.40.30.10">
    <property type="entry name" value="Glutaredoxin"/>
    <property type="match status" value="1"/>
</dbReference>
<dbReference type="Proteomes" id="UP000655443">
    <property type="component" value="Unassembled WGS sequence"/>
</dbReference>
<sequence length="84" mass="8791">MLGPGGGYIAGTAPSGPALRQAPRGDAAGQLWDGLVMVAATDGSFELKRSRDSKSPHRGRLGRKTNNETRAPTCAPRPRGPLRP</sequence>